<evidence type="ECO:0000313" key="4">
    <source>
        <dbReference type="Proteomes" id="UP001084197"/>
    </source>
</evidence>
<dbReference type="Proteomes" id="UP001084197">
    <property type="component" value="Unassembled WGS sequence"/>
</dbReference>
<gene>
    <name evidence="3" type="primary">istA</name>
    <name evidence="3" type="ORF">OWO01_15875</name>
</gene>
<dbReference type="InterPro" id="IPR054353">
    <property type="entry name" value="IstA-like_C"/>
</dbReference>
<dbReference type="PANTHER" id="PTHR35004">
    <property type="entry name" value="TRANSPOSASE RV3428C-RELATED"/>
    <property type="match status" value="1"/>
</dbReference>
<dbReference type="InterPro" id="IPR001584">
    <property type="entry name" value="Integrase_cat-core"/>
</dbReference>
<accession>A0A9J6RGH3</accession>
<dbReference type="PROSITE" id="PS50994">
    <property type="entry name" value="INTEGRASE"/>
    <property type="match status" value="1"/>
</dbReference>
<dbReference type="InterPro" id="IPR036397">
    <property type="entry name" value="RNaseH_sf"/>
</dbReference>
<evidence type="ECO:0000256" key="1">
    <source>
        <dbReference type="ARBA" id="ARBA00009277"/>
    </source>
</evidence>
<sequence length="377" mass="44509">MIDLKLKQEVIELYMKGLSERNIEKELPICRNTVRKYIKEFKESRSKDVRDLPIPESITSPPRYKHRVSPKRVLTTEIQEKIQYFISQNEWKKDHYMGKQQMKIIDMHEALLKEGHTIGYTTVRNFVREIAKKNKEVFIRKHPEPGAEIEFDWGEVKLKIHGKLKAYSLAVFTLPYSNYRFARVYESETQVCVLDAHSKLIQHIKFVPKSFTYDNMRTVVKTFIGHEKVIHEQIKNLSQYYHFKIRLCNARKGNEKGSVERSVEYVRRKAFSSEFTFNNIDAANEHLITTLLDVNKRPHHEHKMSKIQLLEKERETNGITMIQPFDAADLVECRIDKYSTVVINQNHYSVPEGHVGEYCRVKVGAEEIRCFLDNEFL</sequence>
<dbReference type="SUPFAM" id="SSF46689">
    <property type="entry name" value="Homeodomain-like"/>
    <property type="match status" value="1"/>
</dbReference>
<dbReference type="Gene3D" id="3.30.420.10">
    <property type="entry name" value="Ribonuclease H-like superfamily/Ribonuclease H"/>
    <property type="match status" value="1"/>
</dbReference>
<dbReference type="NCBIfam" id="NF033546">
    <property type="entry name" value="transpos_IS21"/>
    <property type="match status" value="1"/>
</dbReference>
<organism evidence="3 4">
    <name type="scientific">Natronobacillus azotifigens</name>
    <dbReference type="NCBI Taxonomy" id="472978"/>
    <lineage>
        <taxon>Bacteria</taxon>
        <taxon>Bacillati</taxon>
        <taxon>Bacillota</taxon>
        <taxon>Bacilli</taxon>
        <taxon>Bacillales</taxon>
        <taxon>Bacillaceae</taxon>
        <taxon>Natronobacillus</taxon>
    </lineage>
</organism>
<dbReference type="InterPro" id="IPR009057">
    <property type="entry name" value="Homeodomain-like_sf"/>
</dbReference>
<dbReference type="AlphaFoldDB" id="A0A9J6RGH3"/>
<protein>
    <submittedName>
        <fullName evidence="3">IS21 family transposase</fullName>
    </submittedName>
</protein>
<dbReference type="GO" id="GO:0003676">
    <property type="term" value="F:nucleic acid binding"/>
    <property type="evidence" value="ECO:0007669"/>
    <property type="project" value="InterPro"/>
</dbReference>
<comment type="caution">
    <text evidence="3">The sequence shown here is derived from an EMBL/GenBank/DDBJ whole genome shotgun (WGS) entry which is preliminary data.</text>
</comment>
<feature type="domain" description="Integrase catalytic" evidence="2">
    <location>
        <begin position="141"/>
        <end position="314"/>
    </location>
</feature>
<dbReference type="Pfam" id="PF22483">
    <property type="entry name" value="Mu-transpos_C_2"/>
    <property type="match status" value="1"/>
</dbReference>
<reference evidence="3" key="1">
    <citation type="submission" date="2022-11" db="EMBL/GenBank/DDBJ databases">
        <title>WGS of Natronobacillus azotifigens 24KS-1, an anaerobic diazotrophic haloalkaliphile from soda-rich habitats.</title>
        <authorList>
            <person name="Sorokin D.Y."/>
            <person name="Merkel A.Y."/>
        </authorList>
    </citation>
    <scope>NUCLEOTIDE SEQUENCE</scope>
    <source>
        <strain evidence="3">24KS-1</strain>
    </source>
</reference>
<name>A0A9J6RGH3_9BACI</name>
<dbReference type="Gene3D" id="1.10.10.10">
    <property type="entry name" value="Winged helix-like DNA-binding domain superfamily/Winged helix DNA-binding domain"/>
    <property type="match status" value="1"/>
</dbReference>
<evidence type="ECO:0000313" key="3">
    <source>
        <dbReference type="EMBL" id="MCZ0704671.1"/>
    </source>
</evidence>
<keyword evidence="4" id="KW-1185">Reference proteome</keyword>
<dbReference type="GO" id="GO:0015074">
    <property type="term" value="P:DNA integration"/>
    <property type="evidence" value="ECO:0007669"/>
    <property type="project" value="InterPro"/>
</dbReference>
<proteinExistence type="inferred from homology"/>
<dbReference type="InterPro" id="IPR036388">
    <property type="entry name" value="WH-like_DNA-bd_sf"/>
</dbReference>
<dbReference type="SUPFAM" id="SSF53098">
    <property type="entry name" value="Ribonuclease H-like"/>
    <property type="match status" value="1"/>
</dbReference>
<dbReference type="EMBL" id="JAPRAT010000067">
    <property type="protein sequence ID" value="MCZ0704671.1"/>
    <property type="molecule type" value="Genomic_DNA"/>
</dbReference>
<comment type="similarity">
    <text evidence="1">Belongs to the transposase IS21/IS408/IS1162 family.</text>
</comment>
<dbReference type="InterPro" id="IPR012337">
    <property type="entry name" value="RNaseH-like_sf"/>
</dbReference>
<evidence type="ECO:0000259" key="2">
    <source>
        <dbReference type="PROSITE" id="PS50994"/>
    </source>
</evidence>
<dbReference type="RefSeq" id="WP_268781449.1">
    <property type="nucleotide sequence ID" value="NZ_JAPRAT010000067.1"/>
</dbReference>
<feature type="non-terminal residue" evidence="3">
    <location>
        <position position="377"/>
    </location>
</feature>